<dbReference type="Pfam" id="PF14526">
    <property type="entry name" value="Cass2"/>
    <property type="match status" value="1"/>
</dbReference>
<sequence length="154" mass="16722">MNPELTTLDAPFTVAGPSARTLYQDEINPATARLPGLWAGFFAQGMGLQTLHRTGDPTVYGVYSDYESDAQGHYTCTAGVRVWQAPAGLHAVTVPAGRYLVFRGQGPMPQTLVQTWAQVWGYFQGDVPYARAFTVDFEAYTGPDGVAIHIAVHD</sequence>
<reference evidence="2 3" key="1">
    <citation type="submission" date="2018-10" db="EMBL/GenBank/DDBJ databases">
        <title>Draft genome of Cortibacter populi DSM10536.</title>
        <authorList>
            <person name="Bernier A.-M."/>
            <person name="Bernard K."/>
        </authorList>
    </citation>
    <scope>NUCLEOTIDE SEQUENCE [LARGE SCALE GENOMIC DNA]</scope>
    <source>
        <strain evidence="2 3">DSM 105136</strain>
    </source>
</reference>
<dbReference type="InterPro" id="IPR011256">
    <property type="entry name" value="Reg_factor_effector_dom_sf"/>
</dbReference>
<dbReference type="AlphaFoldDB" id="A0A3M6QJD7"/>
<dbReference type="InterPro" id="IPR053182">
    <property type="entry name" value="YobU-like_regulator"/>
</dbReference>
<dbReference type="SMART" id="SM00871">
    <property type="entry name" value="AraC_E_bind"/>
    <property type="match status" value="1"/>
</dbReference>
<evidence type="ECO:0000259" key="1">
    <source>
        <dbReference type="SMART" id="SM00871"/>
    </source>
</evidence>
<evidence type="ECO:0000313" key="3">
    <source>
        <dbReference type="Proteomes" id="UP000278006"/>
    </source>
</evidence>
<protein>
    <submittedName>
        <fullName evidence="2">AraC family transcriptional regulator</fullName>
    </submittedName>
</protein>
<gene>
    <name evidence="2" type="ORF">D8I35_18475</name>
</gene>
<name>A0A3M6QJD7_9BURK</name>
<dbReference type="EMBL" id="RDQO01000008">
    <property type="protein sequence ID" value="RMX02629.1"/>
    <property type="molecule type" value="Genomic_DNA"/>
</dbReference>
<dbReference type="PANTHER" id="PTHR36444">
    <property type="entry name" value="TRANSCRIPTIONAL REGULATOR PROTEIN YOBU-RELATED"/>
    <property type="match status" value="1"/>
</dbReference>
<dbReference type="PANTHER" id="PTHR36444:SF2">
    <property type="entry name" value="TRANSCRIPTIONAL REGULATOR PROTEIN YOBU-RELATED"/>
    <property type="match status" value="1"/>
</dbReference>
<accession>A0A3M6QJD7</accession>
<dbReference type="InterPro" id="IPR029441">
    <property type="entry name" value="Cass2"/>
</dbReference>
<dbReference type="Gene3D" id="3.20.80.10">
    <property type="entry name" value="Regulatory factor, effector binding domain"/>
    <property type="match status" value="1"/>
</dbReference>
<dbReference type="RefSeq" id="WP_122231942.1">
    <property type="nucleotide sequence ID" value="NZ_RDQO01000008.1"/>
</dbReference>
<dbReference type="SUPFAM" id="SSF55136">
    <property type="entry name" value="Probable bacterial effector-binding domain"/>
    <property type="match status" value="1"/>
</dbReference>
<feature type="domain" description="AraC effector-binding" evidence="1">
    <location>
        <begin position="1"/>
        <end position="153"/>
    </location>
</feature>
<evidence type="ECO:0000313" key="2">
    <source>
        <dbReference type="EMBL" id="RMX02629.1"/>
    </source>
</evidence>
<dbReference type="Proteomes" id="UP000278006">
    <property type="component" value="Unassembled WGS sequence"/>
</dbReference>
<dbReference type="OrthoDB" id="3173400at2"/>
<proteinExistence type="predicted"/>
<keyword evidence="3" id="KW-1185">Reference proteome</keyword>
<organism evidence="2 3">
    <name type="scientific">Corticibacter populi</name>
    <dbReference type="NCBI Taxonomy" id="1550736"/>
    <lineage>
        <taxon>Bacteria</taxon>
        <taxon>Pseudomonadati</taxon>
        <taxon>Pseudomonadota</taxon>
        <taxon>Betaproteobacteria</taxon>
        <taxon>Burkholderiales</taxon>
        <taxon>Comamonadaceae</taxon>
        <taxon>Corticibacter</taxon>
    </lineage>
</organism>
<comment type="caution">
    <text evidence="2">The sequence shown here is derived from an EMBL/GenBank/DDBJ whole genome shotgun (WGS) entry which is preliminary data.</text>
</comment>
<dbReference type="InterPro" id="IPR010499">
    <property type="entry name" value="AraC_E-bd"/>
</dbReference>